<dbReference type="Proteomes" id="UP001059272">
    <property type="component" value="Chromosome"/>
</dbReference>
<keyword evidence="5" id="KW-1185">Reference proteome</keyword>
<protein>
    <recommendedName>
        <fullName evidence="1">DUF6933 domain-containing protein</fullName>
    </recommendedName>
</protein>
<evidence type="ECO:0000313" key="3">
    <source>
        <dbReference type="EMBL" id="UVO08432.1"/>
    </source>
</evidence>
<dbReference type="EMBL" id="CP090065">
    <property type="protein sequence ID" value="UVO08432.1"/>
    <property type="molecule type" value="Genomic_DNA"/>
</dbReference>
<dbReference type="RefSeq" id="WP_258883637.1">
    <property type="nucleotide sequence ID" value="NZ_CP090065.1"/>
</dbReference>
<reference evidence="2 5" key="2">
    <citation type="submission" date="2024-06" db="EMBL/GenBank/DDBJ databases">
        <title>Pangenomics to understand the prophage dynamics in the radiating lineages of P. brasiliense.</title>
        <authorList>
            <person name="Pardeshi L.A."/>
            <person name="Van Duivenbode I."/>
            <person name="Jonkheer E.M."/>
            <person name="Pel M.J.C."/>
            <person name="Kupczok A."/>
            <person name="De Ridder D."/>
            <person name="Smit S."/>
            <person name="Van Der Lee T.J."/>
        </authorList>
    </citation>
    <scope>NUCLEOTIDE SEQUENCE [LARGE SCALE GENOMIC DNA]</scope>
    <source>
        <strain evidence="2 5">PD 8607</strain>
    </source>
</reference>
<proteinExistence type="predicted"/>
<dbReference type="KEGG" id="ppoo:LW347_21870"/>
<evidence type="ECO:0000313" key="4">
    <source>
        <dbReference type="Proteomes" id="UP001059272"/>
    </source>
</evidence>
<dbReference type="EMBL" id="JBEHEF010000019">
    <property type="protein sequence ID" value="MEQ9939310.1"/>
    <property type="molecule type" value="Genomic_DNA"/>
</dbReference>
<name>A0AAE9NSN1_9GAMM</name>
<gene>
    <name evidence="2" type="ORF">ABRQ07_17115</name>
    <name evidence="3" type="ORF">LW347_21870</name>
</gene>
<dbReference type="Proteomes" id="UP001463408">
    <property type="component" value="Unassembled WGS sequence"/>
</dbReference>
<accession>A0AAE9NSN1</accession>
<evidence type="ECO:0000313" key="5">
    <source>
        <dbReference type="Proteomes" id="UP001463408"/>
    </source>
</evidence>
<dbReference type="AlphaFoldDB" id="A0AAE9NSN1"/>
<evidence type="ECO:0000313" key="2">
    <source>
        <dbReference type="EMBL" id="MEQ9939310.1"/>
    </source>
</evidence>
<sequence>MIQLHATHKFFKSLPLDDSGQFAATPCSQWLFRQPTIDINPLSNWHGNLITLQRRNCVLFVHDATRFPLILLALTKKNFLELNDYFVDALINTLLKCGANERQLNVAQHYLRPLQVDTQCNRSVQGTLNQMKGDVEHIVRFDNINISELTGYALGQSLADRPCSVKDRGYLWPQQEMLSLLSQPSSSPYTLPSSIN</sequence>
<organism evidence="3 4">
    <name type="scientific">Pectobacterium polonicum</name>
    <dbReference type="NCBI Taxonomy" id="2485124"/>
    <lineage>
        <taxon>Bacteria</taxon>
        <taxon>Pseudomonadati</taxon>
        <taxon>Pseudomonadota</taxon>
        <taxon>Gammaproteobacteria</taxon>
        <taxon>Enterobacterales</taxon>
        <taxon>Pectobacteriaceae</taxon>
        <taxon>Pectobacterium</taxon>
    </lineage>
</organism>
<dbReference type="Pfam" id="PF22016">
    <property type="entry name" value="DUF6933"/>
    <property type="match status" value="1"/>
</dbReference>
<evidence type="ECO:0000259" key="1">
    <source>
        <dbReference type="Pfam" id="PF22016"/>
    </source>
</evidence>
<reference evidence="3" key="1">
    <citation type="submission" date="2021-12" db="EMBL/GenBank/DDBJ databases">
        <title>Genome sequence of novel Pectobacterium sp. causing blackleg.</title>
        <authorList>
            <person name="Wang J."/>
        </authorList>
    </citation>
    <scope>NUCLEOTIDE SEQUENCE</scope>
    <source>
        <strain evidence="3">BY21311</strain>
    </source>
</reference>
<dbReference type="InterPro" id="IPR053864">
    <property type="entry name" value="DUF6933"/>
</dbReference>
<feature type="domain" description="DUF6933" evidence="1">
    <location>
        <begin position="3"/>
        <end position="176"/>
    </location>
</feature>